<evidence type="ECO:0000256" key="1">
    <source>
        <dbReference type="ARBA" id="ARBA00022729"/>
    </source>
</evidence>
<evidence type="ECO:0000313" key="5">
    <source>
        <dbReference type="Proteomes" id="UP001501920"/>
    </source>
</evidence>
<dbReference type="SUPFAM" id="SSF48726">
    <property type="entry name" value="Immunoglobulin"/>
    <property type="match status" value="1"/>
</dbReference>
<dbReference type="InterPro" id="IPR003599">
    <property type="entry name" value="Ig_sub"/>
</dbReference>
<evidence type="ECO:0000259" key="3">
    <source>
        <dbReference type="PROSITE" id="PS50835"/>
    </source>
</evidence>
<evidence type="ECO:0000313" key="4">
    <source>
        <dbReference type="Ensembl" id="ENSPNAP00000004738.2"/>
    </source>
</evidence>
<dbReference type="Gene3D" id="2.60.40.10">
    <property type="entry name" value="Immunoglobulins"/>
    <property type="match status" value="1"/>
</dbReference>
<dbReference type="Ensembl" id="ENSPNAT00000006524.2">
    <property type="protein sequence ID" value="ENSPNAP00000004738.2"/>
    <property type="gene ID" value="ENSPNAG00000001556.2"/>
</dbReference>
<keyword evidence="2" id="KW-0391">Immunity</keyword>
<dbReference type="Proteomes" id="UP001501920">
    <property type="component" value="Chromosome 10"/>
</dbReference>
<dbReference type="PANTHER" id="PTHR23268">
    <property type="entry name" value="T-CELL RECEPTOR BETA CHAIN"/>
    <property type="match status" value="1"/>
</dbReference>
<dbReference type="InterPro" id="IPR036179">
    <property type="entry name" value="Ig-like_dom_sf"/>
</dbReference>
<dbReference type="InterPro" id="IPR007110">
    <property type="entry name" value="Ig-like_dom"/>
</dbReference>
<accession>A0A3B4BYS6</accession>
<organism evidence="4 5">
    <name type="scientific">Pygocentrus nattereri</name>
    <name type="common">Red-bellied piranha</name>
    <dbReference type="NCBI Taxonomy" id="42514"/>
    <lineage>
        <taxon>Eukaryota</taxon>
        <taxon>Metazoa</taxon>
        <taxon>Chordata</taxon>
        <taxon>Craniata</taxon>
        <taxon>Vertebrata</taxon>
        <taxon>Euteleostomi</taxon>
        <taxon>Actinopterygii</taxon>
        <taxon>Neopterygii</taxon>
        <taxon>Teleostei</taxon>
        <taxon>Ostariophysi</taxon>
        <taxon>Characiformes</taxon>
        <taxon>Characoidei</taxon>
        <taxon>Pygocentrus</taxon>
    </lineage>
</organism>
<dbReference type="GO" id="GO:0002376">
    <property type="term" value="P:immune system process"/>
    <property type="evidence" value="ECO:0007669"/>
    <property type="project" value="UniProtKB-KW"/>
</dbReference>
<feature type="domain" description="Ig-like" evidence="3">
    <location>
        <begin position="12"/>
        <end position="109"/>
    </location>
</feature>
<reference evidence="4 5" key="1">
    <citation type="submission" date="2020-10" db="EMBL/GenBank/DDBJ databases">
        <title>Pygocentrus nattereri (red-bellied piranha) genome, fPygNat1, primary haplotype.</title>
        <authorList>
            <person name="Myers G."/>
            <person name="Meyer A."/>
            <person name="Karagic N."/>
            <person name="Pippel M."/>
            <person name="Winkler S."/>
            <person name="Tracey A."/>
            <person name="Wood J."/>
            <person name="Formenti G."/>
            <person name="Howe K."/>
            <person name="Fedrigo O."/>
            <person name="Jarvis E.D."/>
        </authorList>
    </citation>
    <scope>NUCLEOTIDE SEQUENCE [LARGE SCALE GENOMIC DNA]</scope>
</reference>
<dbReference type="InterPro" id="IPR013106">
    <property type="entry name" value="Ig_V-set"/>
</dbReference>
<dbReference type="GO" id="GO:0005886">
    <property type="term" value="C:plasma membrane"/>
    <property type="evidence" value="ECO:0007669"/>
    <property type="project" value="TreeGrafter"/>
</dbReference>
<proteinExistence type="predicted"/>
<evidence type="ECO:0000256" key="2">
    <source>
        <dbReference type="ARBA" id="ARBA00022859"/>
    </source>
</evidence>
<name>A0A3B4BYS6_PYGNA</name>
<dbReference type="InterPro" id="IPR013783">
    <property type="entry name" value="Ig-like_fold"/>
</dbReference>
<dbReference type="PROSITE" id="PS50835">
    <property type="entry name" value="IG_LIKE"/>
    <property type="match status" value="1"/>
</dbReference>
<dbReference type="Pfam" id="PF07686">
    <property type="entry name" value="V-set"/>
    <property type="match status" value="1"/>
</dbReference>
<dbReference type="GO" id="GO:0007166">
    <property type="term" value="P:cell surface receptor signaling pathway"/>
    <property type="evidence" value="ECO:0007669"/>
    <property type="project" value="TreeGrafter"/>
</dbReference>
<reference evidence="4" key="3">
    <citation type="submission" date="2025-09" db="UniProtKB">
        <authorList>
            <consortium name="Ensembl"/>
        </authorList>
    </citation>
    <scope>IDENTIFICATION</scope>
</reference>
<dbReference type="InterPro" id="IPR050413">
    <property type="entry name" value="TCR_beta_variable"/>
</dbReference>
<dbReference type="SMART" id="SM00409">
    <property type="entry name" value="IG"/>
    <property type="match status" value="1"/>
</dbReference>
<sequence length="109" mass="12096">VSRVVVCLSVCSTVTQKPTDLLKNKNDSVTLECFHNISSYNVILWYKQSEHRDLQLLGFLYRGNINKDSGLNRSIELNGDGSKSSTLMMGNLTSNDSAVYYCAASKHST</sequence>
<dbReference type="AlphaFoldDB" id="A0A3B4BYS6"/>
<reference evidence="4" key="2">
    <citation type="submission" date="2025-08" db="UniProtKB">
        <authorList>
            <consortium name="Ensembl"/>
        </authorList>
    </citation>
    <scope>IDENTIFICATION</scope>
</reference>
<keyword evidence="5" id="KW-1185">Reference proteome</keyword>
<protein>
    <recommendedName>
        <fullName evidence="3">Ig-like domain-containing protein</fullName>
    </recommendedName>
</protein>
<dbReference type="OMA" id="CFHNISS"/>
<dbReference type="GeneTree" id="ENSGT01150000288045"/>
<keyword evidence="1" id="KW-0732">Signal</keyword>